<dbReference type="InterPro" id="IPR011008">
    <property type="entry name" value="Dimeric_a/b-barrel"/>
</dbReference>
<dbReference type="SMART" id="SM00344">
    <property type="entry name" value="HTH_ASNC"/>
    <property type="match status" value="2"/>
</dbReference>
<dbReference type="Pfam" id="PF13404">
    <property type="entry name" value="HTH_AsnC-type"/>
    <property type="match status" value="2"/>
</dbReference>
<proteinExistence type="predicted"/>
<dbReference type="Proteomes" id="UP001165685">
    <property type="component" value="Unassembled WGS sequence"/>
</dbReference>
<keyword evidence="1" id="KW-0805">Transcription regulation</keyword>
<protein>
    <submittedName>
        <fullName evidence="5">AsnC family transcriptional regulator</fullName>
    </submittedName>
</protein>
<dbReference type="PANTHER" id="PTHR30154:SF34">
    <property type="entry name" value="TRANSCRIPTIONAL REGULATOR AZLB"/>
    <property type="match status" value="1"/>
</dbReference>
<evidence type="ECO:0000256" key="2">
    <source>
        <dbReference type="ARBA" id="ARBA00023125"/>
    </source>
</evidence>
<keyword evidence="2" id="KW-0238">DNA-binding</keyword>
<feature type="domain" description="HTH asnC-type" evidence="4">
    <location>
        <begin position="16"/>
        <end position="55"/>
    </location>
</feature>
<keyword evidence="6" id="KW-1185">Reference proteome</keyword>
<dbReference type="InterPro" id="IPR019888">
    <property type="entry name" value="Tscrpt_reg_AsnC-like"/>
</dbReference>
<dbReference type="InterPro" id="IPR000485">
    <property type="entry name" value="AsnC-type_HTH_dom"/>
</dbReference>
<dbReference type="SUPFAM" id="SSF54909">
    <property type="entry name" value="Dimeric alpha+beta barrel"/>
    <property type="match status" value="1"/>
</dbReference>
<dbReference type="SUPFAM" id="SSF46785">
    <property type="entry name" value="Winged helix' DNA-binding domain"/>
    <property type="match status" value="1"/>
</dbReference>
<dbReference type="PRINTS" id="PR00033">
    <property type="entry name" value="HTHASNC"/>
</dbReference>
<sequence>MQHSGNHAEGRDRGVDEFDLQLINALQLAPRAPWARLGAVLGADATTLARRWDRLTGAGLARVTAFPAAPSLPRQPMAYLELTCRNGTVTEVSRALAEDPGTLSIQFTAGRHQLLLTVSHPRELSWYLLDWIGSFPDVVAYETHVITRIPFQASRWHLHALAPGQRRALQAMAGPVPGPGAPPPVTEADQAIIGALAEDGRAPYGALGRAAGVSASTAARRLDRLLRGGAVGLRCDVARRELGWPAAAVLWGSVAYEELERAAADLEETVPELRFCSTVAGSENALLVVWLRAIADLPEVERRLEARLPGLRLTDRRIVLRTMKLMGQVLDGGGRYAETVPLRMGEPGARG</sequence>
<accession>A0ABT4TJW1</accession>
<evidence type="ECO:0000313" key="6">
    <source>
        <dbReference type="Proteomes" id="UP001165685"/>
    </source>
</evidence>
<organism evidence="5 6">
    <name type="scientific">Nocardiopsis suaedae</name>
    <dbReference type="NCBI Taxonomy" id="3018444"/>
    <lineage>
        <taxon>Bacteria</taxon>
        <taxon>Bacillati</taxon>
        <taxon>Actinomycetota</taxon>
        <taxon>Actinomycetes</taxon>
        <taxon>Streptosporangiales</taxon>
        <taxon>Nocardiopsidaceae</taxon>
        <taxon>Nocardiopsis</taxon>
    </lineage>
</organism>
<dbReference type="RefSeq" id="WP_270677634.1">
    <property type="nucleotide sequence ID" value="NZ_JAQFWP010000015.1"/>
</dbReference>
<evidence type="ECO:0000256" key="1">
    <source>
        <dbReference type="ARBA" id="ARBA00023015"/>
    </source>
</evidence>
<gene>
    <name evidence="5" type="ORF">O4U47_10755</name>
</gene>
<dbReference type="EMBL" id="JAQFWP010000015">
    <property type="protein sequence ID" value="MDA2804993.1"/>
    <property type="molecule type" value="Genomic_DNA"/>
</dbReference>
<evidence type="ECO:0000313" key="5">
    <source>
        <dbReference type="EMBL" id="MDA2804993.1"/>
    </source>
</evidence>
<evidence type="ECO:0000259" key="4">
    <source>
        <dbReference type="Pfam" id="PF13404"/>
    </source>
</evidence>
<dbReference type="PANTHER" id="PTHR30154">
    <property type="entry name" value="LEUCINE-RESPONSIVE REGULATORY PROTEIN"/>
    <property type="match status" value="1"/>
</dbReference>
<dbReference type="InterPro" id="IPR036390">
    <property type="entry name" value="WH_DNA-bd_sf"/>
</dbReference>
<name>A0ABT4TJW1_9ACTN</name>
<dbReference type="Gene3D" id="1.10.10.10">
    <property type="entry name" value="Winged helix-like DNA-binding domain superfamily/Winged helix DNA-binding domain"/>
    <property type="match status" value="2"/>
</dbReference>
<evidence type="ECO:0000256" key="3">
    <source>
        <dbReference type="ARBA" id="ARBA00023163"/>
    </source>
</evidence>
<comment type="caution">
    <text evidence="5">The sequence shown here is derived from an EMBL/GenBank/DDBJ whole genome shotgun (WGS) entry which is preliminary data.</text>
</comment>
<feature type="domain" description="HTH asnC-type" evidence="4">
    <location>
        <begin position="187"/>
        <end position="225"/>
    </location>
</feature>
<dbReference type="InterPro" id="IPR036388">
    <property type="entry name" value="WH-like_DNA-bd_sf"/>
</dbReference>
<reference evidence="5" key="1">
    <citation type="submission" date="2023-01" db="EMBL/GenBank/DDBJ databases">
        <title>Draft genome sequence of Nocardiopsis sp. LSu2-4 isolated from halophytes.</title>
        <authorList>
            <person name="Duangmal K."/>
            <person name="Chantavorakit T."/>
        </authorList>
    </citation>
    <scope>NUCLEOTIDE SEQUENCE</scope>
    <source>
        <strain evidence="5">LSu2-4</strain>
    </source>
</reference>
<dbReference type="Gene3D" id="3.30.70.920">
    <property type="match status" value="2"/>
</dbReference>
<keyword evidence="3" id="KW-0804">Transcription</keyword>